<protein>
    <submittedName>
        <fullName evidence="12">TonB family protein</fullName>
    </submittedName>
</protein>
<keyword evidence="5" id="KW-0997">Cell inner membrane</keyword>
<name>A0ABX1Q9H2_9RHOO</name>
<organism evidence="12 13">
    <name type="scientific">Aromatoleum diolicum</name>
    <dbReference type="NCBI Taxonomy" id="75796"/>
    <lineage>
        <taxon>Bacteria</taxon>
        <taxon>Pseudomonadati</taxon>
        <taxon>Pseudomonadota</taxon>
        <taxon>Betaproteobacteria</taxon>
        <taxon>Rhodocyclales</taxon>
        <taxon>Rhodocyclaceae</taxon>
        <taxon>Aromatoleum</taxon>
    </lineage>
</organism>
<sequence>MVLSHALPVDPFTAPPTTDGRRSLSFAPPLDAAFTGVQRRARPRAGGARERRLTLALVVVAHVAALIGISRLAQQPAAAPETPISVALIELPVPIPPVAVTVAPPPTPPAPKPVVKPQPRPKVRTAQPPAPVPVPMVESASAISTDATPQPPQEAPREAPPPATAPVRPAPEAPPPIVAARFDAAYLNNPAPAYPPLARRMREEGKVMLRVQVTAEGLPGKVELAESSGVSRLDNAARESVLRWRFVPAKQDGRAVDASVIVPIVFKLEGN</sequence>
<evidence type="ECO:0000313" key="13">
    <source>
        <dbReference type="Proteomes" id="UP000648984"/>
    </source>
</evidence>
<keyword evidence="13" id="KW-1185">Reference proteome</keyword>
<dbReference type="SUPFAM" id="SSF74653">
    <property type="entry name" value="TolA/TonB C-terminal domain"/>
    <property type="match status" value="1"/>
</dbReference>
<dbReference type="EMBL" id="WTVQ01000004">
    <property type="protein sequence ID" value="NMG73829.1"/>
    <property type="molecule type" value="Genomic_DNA"/>
</dbReference>
<keyword evidence="9" id="KW-0472">Membrane</keyword>
<dbReference type="PROSITE" id="PS52015">
    <property type="entry name" value="TONB_CTD"/>
    <property type="match status" value="1"/>
</dbReference>
<reference evidence="12 13" key="1">
    <citation type="submission" date="2019-12" db="EMBL/GenBank/DDBJ databases">
        <title>Comparative genomics gives insights into the taxonomy of the Azoarcus-Aromatoleum group and reveals separate origins of nif in the plant-associated Azoarcus and non-plant-associated Aromatoleum sub-groups.</title>
        <authorList>
            <person name="Lafos M."/>
            <person name="Maluk M."/>
            <person name="Batista M."/>
            <person name="Junghare M."/>
            <person name="Carmona M."/>
            <person name="Faoro H."/>
            <person name="Cruz L.M."/>
            <person name="Battistoni F."/>
            <person name="De Souza E."/>
            <person name="Pedrosa F."/>
            <person name="Chen W.-M."/>
            <person name="Poole P.S."/>
            <person name="Dixon R.A."/>
            <person name="James E.K."/>
        </authorList>
    </citation>
    <scope>NUCLEOTIDE SEQUENCE [LARGE SCALE GENOMIC DNA]</scope>
    <source>
        <strain evidence="12 13">22Lin</strain>
    </source>
</reference>
<proteinExistence type="inferred from homology"/>
<dbReference type="InterPro" id="IPR006260">
    <property type="entry name" value="TonB/TolA_C"/>
</dbReference>
<evidence type="ECO:0000256" key="10">
    <source>
        <dbReference type="SAM" id="MobiDB-lite"/>
    </source>
</evidence>
<feature type="domain" description="TonB C-terminal" evidence="11">
    <location>
        <begin position="179"/>
        <end position="271"/>
    </location>
</feature>
<evidence type="ECO:0000256" key="2">
    <source>
        <dbReference type="ARBA" id="ARBA00006555"/>
    </source>
</evidence>
<accession>A0ABX1Q9H2</accession>
<dbReference type="InterPro" id="IPR051045">
    <property type="entry name" value="TonB-dependent_transducer"/>
</dbReference>
<evidence type="ECO:0000256" key="3">
    <source>
        <dbReference type="ARBA" id="ARBA00022448"/>
    </source>
</evidence>
<dbReference type="PANTHER" id="PTHR33446:SF2">
    <property type="entry name" value="PROTEIN TONB"/>
    <property type="match status" value="1"/>
</dbReference>
<evidence type="ECO:0000259" key="11">
    <source>
        <dbReference type="PROSITE" id="PS52015"/>
    </source>
</evidence>
<evidence type="ECO:0000256" key="5">
    <source>
        <dbReference type="ARBA" id="ARBA00022519"/>
    </source>
</evidence>
<dbReference type="Gene3D" id="3.30.1150.10">
    <property type="match status" value="1"/>
</dbReference>
<keyword evidence="8" id="KW-1133">Transmembrane helix</keyword>
<evidence type="ECO:0000313" key="12">
    <source>
        <dbReference type="EMBL" id="NMG73829.1"/>
    </source>
</evidence>
<evidence type="ECO:0000256" key="6">
    <source>
        <dbReference type="ARBA" id="ARBA00022692"/>
    </source>
</evidence>
<feature type="compositionally biased region" description="Pro residues" evidence="10">
    <location>
        <begin position="109"/>
        <end position="120"/>
    </location>
</feature>
<dbReference type="Pfam" id="PF03544">
    <property type="entry name" value="TonB_C"/>
    <property type="match status" value="1"/>
</dbReference>
<feature type="region of interest" description="Disordered" evidence="10">
    <location>
        <begin position="109"/>
        <end position="174"/>
    </location>
</feature>
<evidence type="ECO:0000256" key="1">
    <source>
        <dbReference type="ARBA" id="ARBA00004383"/>
    </source>
</evidence>
<keyword evidence="4" id="KW-1003">Cell membrane</keyword>
<gene>
    <name evidence="12" type="ORF">GPA25_03560</name>
</gene>
<comment type="subcellular location">
    <subcellularLocation>
        <location evidence="1">Cell inner membrane</location>
        <topology evidence="1">Single-pass membrane protein</topology>
        <orientation evidence="1">Periplasmic side</orientation>
    </subcellularLocation>
</comment>
<dbReference type="Proteomes" id="UP000648984">
    <property type="component" value="Unassembled WGS sequence"/>
</dbReference>
<keyword evidence="6" id="KW-0812">Transmembrane</keyword>
<evidence type="ECO:0000256" key="9">
    <source>
        <dbReference type="ARBA" id="ARBA00023136"/>
    </source>
</evidence>
<evidence type="ECO:0000256" key="7">
    <source>
        <dbReference type="ARBA" id="ARBA00022927"/>
    </source>
</evidence>
<comment type="caution">
    <text evidence="12">The sequence shown here is derived from an EMBL/GenBank/DDBJ whole genome shotgun (WGS) entry which is preliminary data.</text>
</comment>
<comment type="similarity">
    <text evidence="2">Belongs to the TonB family.</text>
</comment>
<dbReference type="InterPro" id="IPR037682">
    <property type="entry name" value="TonB_C"/>
</dbReference>
<keyword evidence="3" id="KW-0813">Transport</keyword>
<feature type="region of interest" description="Disordered" evidence="10">
    <location>
        <begin position="1"/>
        <end position="24"/>
    </location>
</feature>
<dbReference type="NCBIfam" id="TIGR01352">
    <property type="entry name" value="tonB_Cterm"/>
    <property type="match status" value="1"/>
</dbReference>
<dbReference type="PANTHER" id="PTHR33446">
    <property type="entry name" value="PROTEIN TONB-RELATED"/>
    <property type="match status" value="1"/>
</dbReference>
<feature type="compositionally biased region" description="Pro residues" evidence="10">
    <location>
        <begin position="149"/>
        <end position="174"/>
    </location>
</feature>
<evidence type="ECO:0000256" key="8">
    <source>
        <dbReference type="ARBA" id="ARBA00022989"/>
    </source>
</evidence>
<keyword evidence="7" id="KW-0653">Protein transport</keyword>
<dbReference type="PRINTS" id="PR01217">
    <property type="entry name" value="PRICHEXTENSN"/>
</dbReference>
<evidence type="ECO:0000256" key="4">
    <source>
        <dbReference type="ARBA" id="ARBA00022475"/>
    </source>
</evidence>